<proteinExistence type="inferred from homology"/>
<dbReference type="GO" id="GO:0005576">
    <property type="term" value="C:extracellular region"/>
    <property type="evidence" value="ECO:0007669"/>
    <property type="project" value="TreeGrafter"/>
</dbReference>
<dbReference type="EMBL" id="CP033169">
    <property type="protein sequence ID" value="AYO32204.1"/>
    <property type="molecule type" value="Genomic_DNA"/>
</dbReference>
<evidence type="ECO:0000256" key="3">
    <source>
        <dbReference type="ARBA" id="ARBA00022989"/>
    </source>
</evidence>
<name>A0A3G2R9J2_9FIRM</name>
<reference evidence="6 7" key="1">
    <citation type="submission" date="2018-10" db="EMBL/GenBank/DDBJ databases">
        <authorList>
            <person name="Zhang X."/>
        </authorList>
    </citation>
    <scope>NUCLEOTIDE SEQUENCE [LARGE SCALE GENOMIC DNA]</scope>
    <source>
        <strain evidence="6 7">SK-G1</strain>
    </source>
</reference>
<feature type="transmembrane region" description="Helical" evidence="5">
    <location>
        <begin position="159"/>
        <end position="181"/>
    </location>
</feature>
<evidence type="ECO:0000256" key="4">
    <source>
        <dbReference type="ARBA" id="ARBA00023136"/>
    </source>
</evidence>
<keyword evidence="4 5" id="KW-0472">Membrane</keyword>
<dbReference type="HAMAP" id="MF_01600">
    <property type="entry name" value="UPF0182"/>
    <property type="match status" value="1"/>
</dbReference>
<dbReference type="RefSeq" id="WP_122015738.1">
    <property type="nucleotide sequence ID" value="NZ_CP033169.1"/>
</dbReference>
<feature type="transmembrane region" description="Helical" evidence="5">
    <location>
        <begin position="7"/>
        <end position="30"/>
    </location>
</feature>
<dbReference type="Proteomes" id="UP000280960">
    <property type="component" value="Chromosome"/>
</dbReference>
<feature type="transmembrane region" description="Helical" evidence="5">
    <location>
        <begin position="245"/>
        <end position="266"/>
    </location>
</feature>
<evidence type="ECO:0000313" key="7">
    <source>
        <dbReference type="Proteomes" id="UP000280960"/>
    </source>
</evidence>
<keyword evidence="3 5" id="KW-1133">Transmembrane helix</keyword>
<sequence>MRKFPTYFILAGMVVILAAIFMGAGFLTEIMWFKSVGYLKVFWIIFYSRWAVRLISGVIFFTFLYINLIIAGRSLSNVWSFKYREGIVNDMLSKAFSGRWVKRFFLAVSIVLALIFTAFTSSYWLAVQKFFHSEAFGITDPLFKQDIGFYIFKLPFFQVAYELMMSMVTITLLLVAVLYIIAHVEQGPARWLYILAREKQMAMLLTLFFALKAYGYRLSMYNLLYSPRGVAFGASYTDVHAVLPGLKILMIISVILAVMLLINLAINRPRMLVWTLGILVAASILLQGIYPALVQQFQVTPNEFVKEETYLKSNIEFTLKAYGLDRVERKEFPVKETVTPDVIMKSPTVKTLRLWDYRPLQQTYNQLQRIRYYYNFDQIDVDRYTVNGEIRQVMLAARELDQSRLTERARTWVNRRLQYTHGYGIVMSPVNTVTAEGLPNFFIKDIPPVSGDPVLKVDEPRIYFGELTREYVVVNSKTAEFDYPSGETNVYTEYRGKGGIPLNLWSRLLFAIRFGDYKLLVSNNFDSNSRLLFDRDIKTMVTKIAPFIRFDRDPYMIVAKGRLYWIIDGYTVSDRYPYSEPINDINYIRNSVKTVIDAYNGTIDFYLADSTDPIIKSYEAIFPGMFKSLDTMPEEIKAHIRYPEDLFLTQARIYTLYHMEDARVFYNKEDAWQIPDEIFGSERTKMEPYYTILQLPGEKTPEQVLMLPFTPSTIENMRAWMAARSDGENYGKLVVYLFPKDKTIYGPMQIEARINQDSQISQQLTLWDQRGSRVIRGNLLVLPIDSSIIYVRPIFIQGEQSQLPELSRIVVAYGEHVVMERTFEAALARIFGEPIVEKTVPAVPTEEMTTEELIKRASTLYDEAIKAQREGDWATYGQKIGELGDLLKKLSGK</sequence>
<feature type="transmembrane region" description="Helical" evidence="5">
    <location>
        <begin position="50"/>
        <end position="72"/>
    </location>
</feature>
<feature type="transmembrane region" description="Helical" evidence="5">
    <location>
        <begin position="273"/>
        <end position="293"/>
    </location>
</feature>
<protein>
    <recommendedName>
        <fullName evidence="5">UPF0182 protein D2962_04920</fullName>
    </recommendedName>
</protein>
<keyword evidence="7" id="KW-1185">Reference proteome</keyword>
<feature type="transmembrane region" description="Helical" evidence="5">
    <location>
        <begin position="104"/>
        <end position="126"/>
    </location>
</feature>
<dbReference type="Pfam" id="PF03699">
    <property type="entry name" value="UPF0182"/>
    <property type="match status" value="1"/>
</dbReference>
<accession>A0A3G2R9J2</accession>
<dbReference type="PANTHER" id="PTHR39344:SF1">
    <property type="entry name" value="UPF0182 PROTEIN SLL1060"/>
    <property type="match status" value="1"/>
</dbReference>
<keyword evidence="2 5" id="KW-0812">Transmembrane</keyword>
<comment type="similarity">
    <text evidence="5">Belongs to the UPF0182 family.</text>
</comment>
<gene>
    <name evidence="6" type="ORF">D2962_04920</name>
</gene>
<evidence type="ECO:0000256" key="5">
    <source>
        <dbReference type="HAMAP-Rule" id="MF_01600"/>
    </source>
</evidence>
<dbReference type="KEGG" id="bacg:D2962_04920"/>
<evidence type="ECO:0000313" key="6">
    <source>
        <dbReference type="EMBL" id="AYO32204.1"/>
    </source>
</evidence>
<evidence type="ECO:0000256" key="2">
    <source>
        <dbReference type="ARBA" id="ARBA00022692"/>
    </source>
</evidence>
<comment type="subcellular location">
    <subcellularLocation>
        <location evidence="5">Cell membrane</location>
        <topology evidence="5">Multi-pass membrane protein</topology>
    </subcellularLocation>
</comment>
<evidence type="ECO:0000256" key="1">
    <source>
        <dbReference type="ARBA" id="ARBA00022475"/>
    </source>
</evidence>
<dbReference type="GO" id="GO:0005886">
    <property type="term" value="C:plasma membrane"/>
    <property type="evidence" value="ECO:0007669"/>
    <property type="project" value="UniProtKB-SubCell"/>
</dbReference>
<dbReference type="AlphaFoldDB" id="A0A3G2R9J2"/>
<feature type="transmembrane region" description="Helical" evidence="5">
    <location>
        <begin position="202"/>
        <end position="225"/>
    </location>
</feature>
<dbReference type="PANTHER" id="PTHR39344">
    <property type="entry name" value="UPF0182 PROTEIN SLL1060"/>
    <property type="match status" value="1"/>
</dbReference>
<organism evidence="6 7">
    <name type="scientific">Biomaibacter acetigenes</name>
    <dbReference type="NCBI Taxonomy" id="2316383"/>
    <lineage>
        <taxon>Bacteria</taxon>
        <taxon>Bacillati</taxon>
        <taxon>Bacillota</taxon>
        <taxon>Clostridia</taxon>
        <taxon>Thermosediminibacterales</taxon>
        <taxon>Tepidanaerobacteraceae</taxon>
        <taxon>Biomaibacter</taxon>
    </lineage>
</organism>
<keyword evidence="1 5" id="KW-1003">Cell membrane</keyword>
<dbReference type="InterPro" id="IPR005372">
    <property type="entry name" value="UPF0182"/>
</dbReference>